<dbReference type="Proteomes" id="UP000703269">
    <property type="component" value="Unassembled WGS sequence"/>
</dbReference>
<keyword evidence="2" id="KW-1185">Reference proteome</keyword>
<dbReference type="EMBL" id="BPQB01000006">
    <property type="protein sequence ID" value="GJE87324.1"/>
    <property type="molecule type" value="Genomic_DNA"/>
</dbReference>
<organism evidence="1 2">
    <name type="scientific">Phanerochaete sordida</name>
    <dbReference type="NCBI Taxonomy" id="48140"/>
    <lineage>
        <taxon>Eukaryota</taxon>
        <taxon>Fungi</taxon>
        <taxon>Dikarya</taxon>
        <taxon>Basidiomycota</taxon>
        <taxon>Agaricomycotina</taxon>
        <taxon>Agaricomycetes</taxon>
        <taxon>Polyporales</taxon>
        <taxon>Phanerochaetaceae</taxon>
        <taxon>Phanerochaete</taxon>
    </lineage>
</organism>
<protein>
    <submittedName>
        <fullName evidence="1">Uncharacterized protein</fullName>
    </submittedName>
</protein>
<evidence type="ECO:0000313" key="2">
    <source>
        <dbReference type="Proteomes" id="UP000703269"/>
    </source>
</evidence>
<accession>A0A9P3LA99</accession>
<comment type="caution">
    <text evidence="1">The sequence shown here is derived from an EMBL/GenBank/DDBJ whole genome shotgun (WGS) entry which is preliminary data.</text>
</comment>
<dbReference type="AlphaFoldDB" id="A0A9P3LA99"/>
<gene>
    <name evidence="1" type="ORF">PsYK624_034070</name>
</gene>
<name>A0A9P3LA99_9APHY</name>
<proteinExistence type="predicted"/>
<evidence type="ECO:0000313" key="1">
    <source>
        <dbReference type="EMBL" id="GJE87324.1"/>
    </source>
</evidence>
<reference evidence="1 2" key="1">
    <citation type="submission" date="2021-08" db="EMBL/GenBank/DDBJ databases">
        <title>Draft Genome Sequence of Phanerochaete sordida strain YK-624.</title>
        <authorList>
            <person name="Mori T."/>
            <person name="Dohra H."/>
            <person name="Suzuki T."/>
            <person name="Kawagishi H."/>
            <person name="Hirai H."/>
        </authorList>
    </citation>
    <scope>NUCLEOTIDE SEQUENCE [LARGE SCALE GENOMIC DNA]</scope>
    <source>
        <strain evidence="1 2">YK-624</strain>
    </source>
</reference>
<sequence>MYDQTAFVPATEPAAPWQCVVVHFRGASMLVHKAWLLANPYEAHFGRAPQIADVLDQATCLTGPARKPRRTRLLSCTTSVLRGRAGAIL</sequence>